<organism evidence="1">
    <name type="scientific">Schistocephalus solidus</name>
    <name type="common">Tapeworm</name>
    <dbReference type="NCBI Taxonomy" id="70667"/>
    <lineage>
        <taxon>Eukaryota</taxon>
        <taxon>Metazoa</taxon>
        <taxon>Spiralia</taxon>
        <taxon>Lophotrochozoa</taxon>
        <taxon>Platyhelminthes</taxon>
        <taxon>Cestoda</taxon>
        <taxon>Eucestoda</taxon>
        <taxon>Diphyllobothriidea</taxon>
        <taxon>Diphyllobothriidae</taxon>
        <taxon>Schistocephalus</taxon>
    </lineage>
</organism>
<proteinExistence type="predicted"/>
<evidence type="ECO:0000313" key="1">
    <source>
        <dbReference type="EMBL" id="JAP56125.1"/>
    </source>
</evidence>
<dbReference type="EMBL" id="GEEE01007100">
    <property type="protein sequence ID" value="JAP56125.1"/>
    <property type="molecule type" value="Transcribed_RNA"/>
</dbReference>
<dbReference type="AlphaFoldDB" id="A0A0X3PWB0"/>
<sequence length="104" mass="11608">MLLICSRDTSMHSRSVATSTEITPPILIMNINQPFPQPRHWMIGGSNLDISTTKHQSNASPVAIGLRTMQFWLGLLHPTAVHPTARRDLNQVPFNPVAWQLATK</sequence>
<dbReference type="EMBL" id="GEEE01013851">
    <property type="protein sequence ID" value="JAP49374.1"/>
    <property type="molecule type" value="Transcribed_RNA"/>
</dbReference>
<reference evidence="1" key="1">
    <citation type="submission" date="2016-01" db="EMBL/GenBank/DDBJ databases">
        <title>Reference transcriptome for the parasite Schistocephalus solidus: insights into the molecular evolution of parasitism.</title>
        <authorList>
            <person name="Hebert F.O."/>
            <person name="Grambauer S."/>
            <person name="Barber I."/>
            <person name="Landry C.R."/>
            <person name="Aubin-Horth N."/>
        </authorList>
    </citation>
    <scope>NUCLEOTIDE SEQUENCE</scope>
</reference>
<name>A0A0X3PWB0_SCHSO</name>
<gene>
    <name evidence="1" type="ORF">TR167034</name>
</gene>
<protein>
    <submittedName>
        <fullName evidence="1">Uncharacterized protein</fullName>
    </submittedName>
</protein>
<accession>A0A0X3PWB0</accession>